<proteinExistence type="predicted"/>
<dbReference type="Proteomes" id="UP001195965">
    <property type="component" value="Chromosome"/>
</dbReference>
<keyword evidence="2" id="KW-1185">Reference proteome</keyword>
<protein>
    <submittedName>
        <fullName evidence="1">Nucleotidyltransferase domain-containing protein</fullName>
        <ecNumber evidence="1">2.7.7.-</ecNumber>
    </submittedName>
</protein>
<keyword evidence="1" id="KW-0808">Transferase</keyword>
<organism evidence="1 2">
    <name type="scientific">Acidithiobacillus montserratensis</name>
    <dbReference type="NCBI Taxonomy" id="2729135"/>
    <lineage>
        <taxon>Bacteria</taxon>
        <taxon>Pseudomonadati</taxon>
        <taxon>Pseudomonadota</taxon>
        <taxon>Acidithiobacillia</taxon>
        <taxon>Acidithiobacillales</taxon>
        <taxon>Acidithiobacillaceae</taxon>
        <taxon>Acidithiobacillus</taxon>
    </lineage>
</organism>
<keyword evidence="1" id="KW-0548">Nucleotidyltransferase</keyword>
<evidence type="ECO:0000313" key="2">
    <source>
        <dbReference type="Proteomes" id="UP001195965"/>
    </source>
</evidence>
<evidence type="ECO:0000313" key="1">
    <source>
        <dbReference type="EMBL" id="XRI72516.1"/>
    </source>
</evidence>
<accession>A0ACD5HCJ9</accession>
<gene>
    <name evidence="1" type="ORF">HHS34_008660</name>
</gene>
<reference evidence="1 2" key="1">
    <citation type="journal article" date="2021" name="ISME J.">
        <title>Genomic evolution of the class Acidithiobacillia: deep-branching Proteobacteria living in extreme acidic conditions.</title>
        <authorList>
            <person name="Moya-Beltran A."/>
            <person name="Beard S."/>
            <person name="Rojas-Villalobos C."/>
            <person name="Issotta F."/>
            <person name="Gallardo Y."/>
            <person name="Ulloa R."/>
            <person name="Giaveno A."/>
            <person name="Degli Esposti M."/>
            <person name="Johnson D.B."/>
            <person name="Quatrini R."/>
        </authorList>
    </citation>
    <scope>NUCLEOTIDE SEQUENCE [LARGE SCALE GENOMIC DNA]</scope>
    <source>
        <strain evidence="1 2">GG1-14</strain>
    </source>
</reference>
<dbReference type="EC" id="2.7.7.-" evidence="1"/>
<sequence>MRLSPEQVATIRQAAQESFGPEARIWLFGSRVDDSKRGGDVDIMVESGSPIDAPAFLAASLSARLQRKMHGRKVDVLLLAPNLRHLPIHDIAKSEGLLL</sequence>
<name>A0ACD5HCJ9_9PROT</name>
<dbReference type="EMBL" id="CP127526">
    <property type="protein sequence ID" value="XRI72516.1"/>
    <property type="molecule type" value="Genomic_DNA"/>
</dbReference>